<accession>A0A7J3QEL4</accession>
<evidence type="ECO:0000313" key="1">
    <source>
        <dbReference type="EMBL" id="HGV66839.1"/>
    </source>
</evidence>
<comment type="caution">
    <text evidence="1">The sequence shown here is derived from an EMBL/GenBank/DDBJ whole genome shotgun (WGS) entry which is preliminary data.</text>
</comment>
<proteinExistence type="predicted"/>
<organism evidence="1">
    <name type="scientific">Ignisphaera aggregans</name>
    <dbReference type="NCBI Taxonomy" id="334771"/>
    <lineage>
        <taxon>Archaea</taxon>
        <taxon>Thermoproteota</taxon>
        <taxon>Thermoprotei</taxon>
        <taxon>Desulfurococcales</taxon>
        <taxon>Desulfurococcaceae</taxon>
        <taxon>Ignisphaera</taxon>
    </lineage>
</organism>
<sequence length="87" mass="9871">MDRLVLPRRIGLTSIGYIEYVKRKTPLFEEVRDHTCRPKVCIGIADFISRYRASIEGSIDISDTFAETLQNLSEVSSTGSLHLRKSI</sequence>
<protein>
    <submittedName>
        <fullName evidence="1">Uncharacterized protein</fullName>
    </submittedName>
</protein>
<reference evidence="1" key="1">
    <citation type="journal article" date="2020" name="mSystems">
        <title>Genome- and Community-Level Interaction Insights into Carbon Utilization and Element Cycling Functions of Hydrothermarchaeota in Hydrothermal Sediment.</title>
        <authorList>
            <person name="Zhou Z."/>
            <person name="Liu Y."/>
            <person name="Xu W."/>
            <person name="Pan J."/>
            <person name="Luo Z.H."/>
            <person name="Li M."/>
        </authorList>
    </citation>
    <scope>NUCLEOTIDE SEQUENCE [LARGE SCALE GENOMIC DNA]</scope>
    <source>
        <strain evidence="1">SpSt-721</strain>
    </source>
</reference>
<dbReference type="AlphaFoldDB" id="A0A7J3QEL4"/>
<name>A0A7J3QEL4_9CREN</name>
<dbReference type="EMBL" id="DTET01000169">
    <property type="protein sequence ID" value="HGV66839.1"/>
    <property type="molecule type" value="Genomic_DNA"/>
</dbReference>
<gene>
    <name evidence="1" type="ORF">ENV02_03365</name>
</gene>